<evidence type="ECO:0000313" key="3">
    <source>
        <dbReference type="Proteomes" id="UP001596514"/>
    </source>
</evidence>
<dbReference type="EMBL" id="JBHTEE010000001">
    <property type="protein sequence ID" value="MFC7603951.1"/>
    <property type="molecule type" value="Genomic_DNA"/>
</dbReference>
<sequence>MRKTIWFLSLALLLSACGYNGMSPGEFQDRAGEVAERWHDSEEDRAWRTGFVPLEDLDIQPRERIPDWVPLSVHNGAWSLDVELPADTPPSRRMSWPDGSTLTVPLVTAATAYAERSKAADFIDEECPPGGCTPLRVTGAELGEVPLRTSRGTIQVPAWHFTVKGVKERFSRVAVHPSQISPRPARREGEHEEVMAFDLTPAKPRDLLLRYGHGSCDQIHGARAYETEDLVVVDVDEETSDRLCNLMLLTARITITLNKPLGNRLLLDSGTGLPVLPEKDAR</sequence>
<protein>
    <recommendedName>
        <fullName evidence="4">Lipoprotein</fullName>
    </recommendedName>
</protein>
<proteinExistence type="predicted"/>
<reference evidence="3" key="1">
    <citation type="journal article" date="2019" name="Int. J. Syst. Evol. Microbiol.">
        <title>The Global Catalogue of Microorganisms (GCM) 10K type strain sequencing project: providing services to taxonomists for standard genome sequencing and annotation.</title>
        <authorList>
            <consortium name="The Broad Institute Genomics Platform"/>
            <consortium name="The Broad Institute Genome Sequencing Center for Infectious Disease"/>
            <person name="Wu L."/>
            <person name="Ma J."/>
        </authorList>
    </citation>
    <scope>NUCLEOTIDE SEQUENCE [LARGE SCALE GENOMIC DNA]</scope>
    <source>
        <strain evidence="3">JCM 10083</strain>
    </source>
</reference>
<keyword evidence="1" id="KW-0732">Signal</keyword>
<evidence type="ECO:0000313" key="2">
    <source>
        <dbReference type="EMBL" id="MFC7603951.1"/>
    </source>
</evidence>
<organism evidence="2 3">
    <name type="scientific">Streptosporangium amethystogenes subsp. fukuiense</name>
    <dbReference type="NCBI Taxonomy" id="698418"/>
    <lineage>
        <taxon>Bacteria</taxon>
        <taxon>Bacillati</taxon>
        <taxon>Actinomycetota</taxon>
        <taxon>Actinomycetes</taxon>
        <taxon>Streptosporangiales</taxon>
        <taxon>Streptosporangiaceae</taxon>
        <taxon>Streptosporangium</taxon>
    </lineage>
</organism>
<dbReference type="RefSeq" id="WP_343964917.1">
    <property type="nucleotide sequence ID" value="NZ_BAAAGK010000025.1"/>
</dbReference>
<keyword evidence="3" id="KW-1185">Reference proteome</keyword>
<comment type="caution">
    <text evidence="2">The sequence shown here is derived from an EMBL/GenBank/DDBJ whole genome shotgun (WGS) entry which is preliminary data.</text>
</comment>
<evidence type="ECO:0000256" key="1">
    <source>
        <dbReference type="SAM" id="SignalP"/>
    </source>
</evidence>
<dbReference type="Proteomes" id="UP001596514">
    <property type="component" value="Unassembled WGS sequence"/>
</dbReference>
<name>A0ABW2T8W9_9ACTN</name>
<feature type="signal peptide" evidence="1">
    <location>
        <begin position="1"/>
        <end position="18"/>
    </location>
</feature>
<dbReference type="PROSITE" id="PS51257">
    <property type="entry name" value="PROKAR_LIPOPROTEIN"/>
    <property type="match status" value="1"/>
</dbReference>
<feature type="chain" id="PRO_5045771932" description="Lipoprotein" evidence="1">
    <location>
        <begin position="19"/>
        <end position="282"/>
    </location>
</feature>
<evidence type="ECO:0008006" key="4">
    <source>
        <dbReference type="Google" id="ProtNLM"/>
    </source>
</evidence>
<accession>A0ABW2T8W9</accession>
<gene>
    <name evidence="2" type="ORF">ACFQVD_27940</name>
</gene>